<dbReference type="KEGG" id="goe:100907613"/>
<accession>A0AAJ6QV53</accession>
<evidence type="ECO:0000256" key="7">
    <source>
        <dbReference type="ARBA" id="ARBA00023211"/>
    </source>
</evidence>
<keyword evidence="7" id="KW-0464">Manganese</keyword>
<evidence type="ECO:0000256" key="1">
    <source>
        <dbReference type="ARBA" id="ARBA00001936"/>
    </source>
</evidence>
<keyword evidence="4" id="KW-0479">Metal-binding</keyword>
<evidence type="ECO:0000256" key="6">
    <source>
        <dbReference type="ARBA" id="ARBA00022842"/>
    </source>
</evidence>
<keyword evidence="5" id="KW-0378">Hydrolase</keyword>
<organism evidence="9 10">
    <name type="scientific">Galendromus occidentalis</name>
    <name type="common">western predatory mite</name>
    <dbReference type="NCBI Taxonomy" id="34638"/>
    <lineage>
        <taxon>Eukaryota</taxon>
        <taxon>Metazoa</taxon>
        <taxon>Ecdysozoa</taxon>
        <taxon>Arthropoda</taxon>
        <taxon>Chelicerata</taxon>
        <taxon>Arachnida</taxon>
        <taxon>Acari</taxon>
        <taxon>Parasitiformes</taxon>
        <taxon>Mesostigmata</taxon>
        <taxon>Gamasina</taxon>
        <taxon>Phytoseioidea</taxon>
        <taxon>Phytoseiidae</taxon>
        <taxon>Typhlodrominae</taxon>
        <taxon>Galendromus</taxon>
    </lineage>
</organism>
<comment type="cofactor">
    <cofactor evidence="1">
        <name>Mn(2+)</name>
        <dbReference type="ChEBI" id="CHEBI:29035"/>
    </cofactor>
</comment>
<evidence type="ECO:0000313" key="9">
    <source>
        <dbReference type="Proteomes" id="UP000694867"/>
    </source>
</evidence>
<evidence type="ECO:0000256" key="5">
    <source>
        <dbReference type="ARBA" id="ARBA00022801"/>
    </source>
</evidence>
<dbReference type="SUPFAM" id="SSF55811">
    <property type="entry name" value="Nudix"/>
    <property type="match status" value="1"/>
</dbReference>
<comment type="similarity">
    <text evidence="3">Belongs to the Nudix hydrolase family.</text>
</comment>
<name>A0AAJ6QV53_9ACAR</name>
<dbReference type="InterPro" id="IPR015797">
    <property type="entry name" value="NUDIX_hydrolase-like_dom_sf"/>
</dbReference>
<dbReference type="PANTHER" id="PTHR12318">
    <property type="entry name" value="TESTOSTERONE-REGULATED PROTEIN RP2"/>
    <property type="match status" value="1"/>
</dbReference>
<proteinExistence type="inferred from homology"/>
<comment type="cofactor">
    <cofactor evidence="2">
        <name>Mg(2+)</name>
        <dbReference type="ChEBI" id="CHEBI:18420"/>
    </cofactor>
</comment>
<dbReference type="GO" id="GO:0046872">
    <property type="term" value="F:metal ion binding"/>
    <property type="evidence" value="ECO:0007669"/>
    <property type="project" value="UniProtKB-KW"/>
</dbReference>
<dbReference type="PANTHER" id="PTHR12318:SF0">
    <property type="entry name" value="ACYL-COENZYME A DIPHOSPHATASE NUDT19"/>
    <property type="match status" value="1"/>
</dbReference>
<sequence length="405" mass="45653">MPQDNPKIRHPMNAPPWREAASLILACRSPMSDVVGNDLADTMIATKWANGSQTTNGISRFDYKVLMVKRSQLSSFMANAYVYPGGLAEKSDFSLEWIKVFEQCGISFDTLRSEFVDCVQGPRPPMIEEPMTISHNEKKEILEGFLPADIALRICAIREAFEETGVLLVTSSKPDVSAPMRAFEQDIDQNSWRQKLRSEPRAFLDLCLTNKLCPNLWVMHEWWDWLTPISVGHRRYDTMFYVACLDQMPNVILDQSEVVTLRWTTPLAILEEYSGGSVFLAPPQVYEMSRLATMSSFNNLAKLARERERLGVERWMPVVGAANDGVVALLPGDDLYPAEPDIYGNGPGPEYPFTLEEVRKRCEHLNRMDVQGPFACAHCNIPPPRGIPCPISYVGTSQLNFQSVL</sequence>
<evidence type="ECO:0000256" key="2">
    <source>
        <dbReference type="ARBA" id="ARBA00001946"/>
    </source>
</evidence>
<dbReference type="GO" id="GO:0005739">
    <property type="term" value="C:mitochondrion"/>
    <property type="evidence" value="ECO:0007669"/>
    <property type="project" value="TreeGrafter"/>
</dbReference>
<protein>
    <submittedName>
        <fullName evidence="10">Nucleoside diphosphate-linked moiety X motif 19</fullName>
    </submittedName>
</protein>
<dbReference type="InterPro" id="IPR039121">
    <property type="entry name" value="NUDT19"/>
</dbReference>
<keyword evidence="6" id="KW-0460">Magnesium</keyword>
<evidence type="ECO:0000256" key="4">
    <source>
        <dbReference type="ARBA" id="ARBA00022723"/>
    </source>
</evidence>
<gene>
    <name evidence="10" type="primary">LOC100907613</name>
</gene>
<reference evidence="10" key="1">
    <citation type="submission" date="2025-08" db="UniProtKB">
        <authorList>
            <consortium name="RefSeq"/>
        </authorList>
    </citation>
    <scope>IDENTIFICATION</scope>
</reference>
<dbReference type="PROSITE" id="PS51462">
    <property type="entry name" value="NUDIX"/>
    <property type="match status" value="1"/>
</dbReference>
<evidence type="ECO:0000259" key="8">
    <source>
        <dbReference type="PROSITE" id="PS51462"/>
    </source>
</evidence>
<dbReference type="GO" id="GO:0016818">
    <property type="term" value="F:hydrolase activity, acting on acid anhydrides, in phosphorus-containing anhydrides"/>
    <property type="evidence" value="ECO:0007669"/>
    <property type="project" value="InterPro"/>
</dbReference>
<dbReference type="RefSeq" id="XP_003745029.1">
    <property type="nucleotide sequence ID" value="XM_003744981.2"/>
</dbReference>
<dbReference type="InterPro" id="IPR000086">
    <property type="entry name" value="NUDIX_hydrolase_dom"/>
</dbReference>
<dbReference type="GeneID" id="100907613"/>
<evidence type="ECO:0000313" key="10">
    <source>
        <dbReference type="RefSeq" id="XP_003745029.1"/>
    </source>
</evidence>
<keyword evidence="9" id="KW-1185">Reference proteome</keyword>
<dbReference type="AlphaFoldDB" id="A0AAJ6QV53"/>
<evidence type="ECO:0000256" key="3">
    <source>
        <dbReference type="ARBA" id="ARBA00005582"/>
    </source>
</evidence>
<dbReference type="CDD" id="cd18870">
    <property type="entry name" value="NUDIX_AcylCoAdiphos_Nudt19"/>
    <property type="match status" value="1"/>
</dbReference>
<dbReference type="Proteomes" id="UP000694867">
    <property type="component" value="Unplaced"/>
</dbReference>
<dbReference type="Gene3D" id="3.90.79.10">
    <property type="entry name" value="Nucleoside Triphosphate Pyrophosphohydrolase"/>
    <property type="match status" value="1"/>
</dbReference>
<feature type="domain" description="Nudix hydrolase" evidence="8">
    <location>
        <begin position="16"/>
        <end position="286"/>
    </location>
</feature>